<dbReference type="NCBIfam" id="NF004533">
    <property type="entry name" value="PRK05883.1"/>
    <property type="match status" value="1"/>
</dbReference>
<feature type="domain" description="Carrier" evidence="1">
    <location>
        <begin position="31"/>
        <end position="106"/>
    </location>
</feature>
<proteinExistence type="predicted"/>
<dbReference type="Pfam" id="PF00550">
    <property type="entry name" value="PP-binding"/>
    <property type="match status" value="1"/>
</dbReference>
<dbReference type="InterPro" id="IPR009081">
    <property type="entry name" value="PP-bd_ACP"/>
</dbReference>
<dbReference type="Gene3D" id="1.10.1200.10">
    <property type="entry name" value="ACP-like"/>
    <property type="match status" value="1"/>
</dbReference>
<gene>
    <name evidence="2" type="primary">acpP_1</name>
    <name evidence="2" type="ORF">NRB56_04730</name>
</gene>
<evidence type="ECO:0000313" key="3">
    <source>
        <dbReference type="Proteomes" id="UP000431401"/>
    </source>
</evidence>
<protein>
    <submittedName>
        <fullName evidence="2">Acyl carrier protein</fullName>
    </submittedName>
</protein>
<dbReference type="PROSITE" id="PS50075">
    <property type="entry name" value="CARRIER"/>
    <property type="match status" value="1"/>
</dbReference>
<name>A0A7K0DGW4_9NOCA</name>
<evidence type="ECO:0000313" key="2">
    <source>
        <dbReference type="EMBL" id="MQY24919.1"/>
    </source>
</evidence>
<reference evidence="2 3" key="1">
    <citation type="submission" date="2019-10" db="EMBL/GenBank/DDBJ databases">
        <title>Nocardia macrotermitis sp. nov. and Nocardia aurantia sp. nov., isolated from the gut of fungus growing-termite Macrotermes natalensis.</title>
        <authorList>
            <person name="Benndorf R."/>
            <person name="Schwitalla J."/>
            <person name="Martin K."/>
            <person name="De Beer W."/>
            <person name="Kaster A.-K."/>
            <person name="Vollmers J."/>
            <person name="Poulsen M."/>
            <person name="Beemelmanns C."/>
        </authorList>
    </citation>
    <scope>NUCLEOTIDE SEQUENCE [LARGE SCALE GENOMIC DNA]</scope>
    <source>
        <strain evidence="2 3">RB56</strain>
    </source>
</reference>
<keyword evidence="3" id="KW-1185">Reference proteome</keyword>
<dbReference type="Proteomes" id="UP000431401">
    <property type="component" value="Unassembled WGS sequence"/>
</dbReference>
<comment type="caution">
    <text evidence="2">The sequence shown here is derived from an EMBL/GenBank/DDBJ whole genome shotgun (WGS) entry which is preliminary data.</text>
</comment>
<dbReference type="EMBL" id="WEGI01000001">
    <property type="protein sequence ID" value="MQY24919.1"/>
    <property type="molecule type" value="Genomic_DNA"/>
</dbReference>
<sequence length="111" mass="11954">MSVPPIGIPHAATPEPMSIAWKARILASNNAGISEALEQILREELQIDTSRFSRESHLIDEVGLDSVGFAVGMVAIEERLGIALSEEDLLSCDTVGDLDDIVTNRATEPAR</sequence>
<dbReference type="SUPFAM" id="SSF47336">
    <property type="entry name" value="ACP-like"/>
    <property type="match status" value="1"/>
</dbReference>
<evidence type="ECO:0000259" key="1">
    <source>
        <dbReference type="PROSITE" id="PS50075"/>
    </source>
</evidence>
<dbReference type="RefSeq" id="WP_264766987.1">
    <property type="nucleotide sequence ID" value="NZ_WEGI01000001.1"/>
</dbReference>
<dbReference type="InterPro" id="IPR036736">
    <property type="entry name" value="ACP-like_sf"/>
</dbReference>
<dbReference type="AlphaFoldDB" id="A0A7K0DGW4"/>
<organism evidence="2 3">
    <name type="scientific">Nocardia aurantia</name>
    <dbReference type="NCBI Taxonomy" id="2585199"/>
    <lineage>
        <taxon>Bacteria</taxon>
        <taxon>Bacillati</taxon>
        <taxon>Actinomycetota</taxon>
        <taxon>Actinomycetes</taxon>
        <taxon>Mycobacteriales</taxon>
        <taxon>Nocardiaceae</taxon>
        <taxon>Nocardia</taxon>
    </lineage>
</organism>
<accession>A0A7K0DGW4</accession>